<dbReference type="PANTHER" id="PTHR30213">
    <property type="entry name" value="INNER MEMBRANE PROTEIN YHJD"/>
    <property type="match status" value="1"/>
</dbReference>
<dbReference type="Pfam" id="PF03631">
    <property type="entry name" value="Virul_fac_BrkB"/>
    <property type="match status" value="1"/>
</dbReference>
<keyword evidence="5 7" id="KW-0472">Membrane</keyword>
<dbReference type="PANTHER" id="PTHR30213:SF1">
    <property type="entry name" value="INNER MEMBRANE PROTEIN YHJD"/>
    <property type="match status" value="1"/>
</dbReference>
<reference evidence="8 9" key="1">
    <citation type="submission" date="2024-09" db="EMBL/GenBank/DDBJ databases">
        <title>Novel species of the genus Pelomonas and Roseateles isolated from streams.</title>
        <authorList>
            <person name="Lu H."/>
        </authorList>
    </citation>
    <scope>NUCLEOTIDE SEQUENCE [LARGE SCALE GENOMIC DNA]</scope>
    <source>
        <strain evidence="8 9">DC23W</strain>
    </source>
</reference>
<evidence type="ECO:0000256" key="6">
    <source>
        <dbReference type="SAM" id="MobiDB-lite"/>
    </source>
</evidence>
<organism evidence="8 9">
    <name type="scientific">Pelomonas dachongensis</name>
    <dbReference type="NCBI Taxonomy" id="3299029"/>
    <lineage>
        <taxon>Bacteria</taxon>
        <taxon>Pseudomonadati</taxon>
        <taxon>Pseudomonadota</taxon>
        <taxon>Betaproteobacteria</taxon>
        <taxon>Burkholderiales</taxon>
        <taxon>Sphaerotilaceae</taxon>
        <taxon>Roseateles</taxon>
    </lineage>
</organism>
<evidence type="ECO:0000256" key="5">
    <source>
        <dbReference type="ARBA" id="ARBA00023136"/>
    </source>
</evidence>
<dbReference type="InterPro" id="IPR017039">
    <property type="entry name" value="Virul_fac_BrkB"/>
</dbReference>
<dbReference type="NCBIfam" id="TIGR00765">
    <property type="entry name" value="yihY_not_rbn"/>
    <property type="match status" value="1"/>
</dbReference>
<accession>A0ABW7EPI0</accession>
<gene>
    <name evidence="8" type="ORF">ACG02S_16030</name>
</gene>
<feature type="transmembrane region" description="Helical" evidence="7">
    <location>
        <begin position="243"/>
        <end position="262"/>
    </location>
</feature>
<protein>
    <submittedName>
        <fullName evidence="8">YihY/virulence factor BrkB family protein</fullName>
    </submittedName>
</protein>
<keyword evidence="4 7" id="KW-1133">Transmembrane helix</keyword>
<feature type="region of interest" description="Disordered" evidence="6">
    <location>
        <begin position="290"/>
        <end position="309"/>
    </location>
</feature>
<dbReference type="RefSeq" id="WP_394471470.1">
    <property type="nucleotide sequence ID" value="NZ_JBIGHY010000005.1"/>
</dbReference>
<evidence type="ECO:0000256" key="2">
    <source>
        <dbReference type="ARBA" id="ARBA00022475"/>
    </source>
</evidence>
<dbReference type="PIRSF" id="PIRSF035875">
    <property type="entry name" value="RNase_BN"/>
    <property type="match status" value="1"/>
</dbReference>
<evidence type="ECO:0000256" key="3">
    <source>
        <dbReference type="ARBA" id="ARBA00022692"/>
    </source>
</evidence>
<evidence type="ECO:0000256" key="7">
    <source>
        <dbReference type="SAM" id="Phobius"/>
    </source>
</evidence>
<feature type="transmembrane region" description="Helical" evidence="7">
    <location>
        <begin position="179"/>
        <end position="203"/>
    </location>
</feature>
<dbReference type="EMBL" id="JBIGHY010000005">
    <property type="protein sequence ID" value="MFG6415407.1"/>
    <property type="molecule type" value="Genomic_DNA"/>
</dbReference>
<feature type="transmembrane region" description="Helical" evidence="7">
    <location>
        <begin position="33"/>
        <end position="56"/>
    </location>
</feature>
<sequence>MQWLEPIRPLGRVLQLTFDGFLDDRGPRMGAALAYYTLFSLAPLLLIVVSVAGLVWGGEAVRGELFAQLESLLGASAAATIQAMLKSVAWPVGGWLSTALGLGLMLVGATTVFAELQDALDTIWRVPRRPVQGWLAWLHARLLSFGLILGLSFLLLVSLLLGAAMTAAQVWWKPWFGEWLTIATIANMVISQGLVVAVFALIFKWMPRARVAWRDVLLGALVTAGLFELGRTVIGFYLRSSGIASGFGAAASVVALLVWVYFSAQILLIGAEFTWAYARVLGSRREAEVGPEEARANLTSHPATLPPKP</sequence>
<keyword evidence="3 7" id="KW-0812">Transmembrane</keyword>
<proteinExistence type="predicted"/>
<evidence type="ECO:0000256" key="1">
    <source>
        <dbReference type="ARBA" id="ARBA00004651"/>
    </source>
</evidence>
<dbReference type="Proteomes" id="UP001606300">
    <property type="component" value="Unassembled WGS sequence"/>
</dbReference>
<comment type="subcellular location">
    <subcellularLocation>
        <location evidence="1">Cell membrane</location>
        <topology evidence="1">Multi-pass membrane protein</topology>
    </subcellularLocation>
</comment>
<feature type="transmembrane region" description="Helical" evidence="7">
    <location>
        <begin position="94"/>
        <end position="114"/>
    </location>
</feature>
<feature type="transmembrane region" description="Helical" evidence="7">
    <location>
        <begin position="134"/>
        <end position="167"/>
    </location>
</feature>
<feature type="transmembrane region" description="Helical" evidence="7">
    <location>
        <begin position="215"/>
        <end position="237"/>
    </location>
</feature>
<name>A0ABW7EPI0_9BURK</name>
<keyword evidence="2" id="KW-1003">Cell membrane</keyword>
<keyword evidence="9" id="KW-1185">Reference proteome</keyword>
<evidence type="ECO:0000313" key="9">
    <source>
        <dbReference type="Proteomes" id="UP001606300"/>
    </source>
</evidence>
<evidence type="ECO:0000256" key="4">
    <source>
        <dbReference type="ARBA" id="ARBA00022989"/>
    </source>
</evidence>
<evidence type="ECO:0000313" key="8">
    <source>
        <dbReference type="EMBL" id="MFG6415407.1"/>
    </source>
</evidence>
<comment type="caution">
    <text evidence="8">The sequence shown here is derived from an EMBL/GenBank/DDBJ whole genome shotgun (WGS) entry which is preliminary data.</text>
</comment>